<evidence type="ECO:0008006" key="3">
    <source>
        <dbReference type="Google" id="ProtNLM"/>
    </source>
</evidence>
<gene>
    <name evidence="1" type="ORF">P9847_02485</name>
</gene>
<organism evidence="1 2">
    <name type="scientific">Paenibacillus chibensis</name>
    <dbReference type="NCBI Taxonomy" id="59846"/>
    <lineage>
        <taxon>Bacteria</taxon>
        <taxon>Bacillati</taxon>
        <taxon>Bacillota</taxon>
        <taxon>Bacilli</taxon>
        <taxon>Bacillales</taxon>
        <taxon>Paenibacillaceae</taxon>
        <taxon>Paenibacillus</taxon>
    </lineage>
</organism>
<dbReference type="RefSeq" id="WP_328275105.1">
    <property type="nucleotide sequence ID" value="NZ_JARTLD010000004.1"/>
</dbReference>
<accession>A0ABU6PMT5</accession>
<evidence type="ECO:0000313" key="2">
    <source>
        <dbReference type="Proteomes" id="UP001343257"/>
    </source>
</evidence>
<dbReference type="EMBL" id="JARTLD010000004">
    <property type="protein sequence ID" value="MED5016168.1"/>
    <property type="molecule type" value="Genomic_DNA"/>
</dbReference>
<protein>
    <recommendedName>
        <fullName evidence="3">Transposase</fullName>
    </recommendedName>
</protein>
<sequence length="85" mass="10044">MDELGHKKASRGEQAYAVCLLFTVFLRITTNLKYQPKIFTKMLAELLEYVLYYYSGQEIYRLPAGLRERKSLKKDLQNSRNHDIL</sequence>
<dbReference type="Proteomes" id="UP001343257">
    <property type="component" value="Unassembled WGS sequence"/>
</dbReference>
<name>A0ABU6PMT5_9BACL</name>
<reference evidence="1 2" key="1">
    <citation type="submission" date="2023-03" db="EMBL/GenBank/DDBJ databases">
        <title>Bacillus Genome Sequencing.</title>
        <authorList>
            <person name="Dunlap C."/>
        </authorList>
    </citation>
    <scope>NUCLEOTIDE SEQUENCE [LARGE SCALE GENOMIC DNA]</scope>
    <source>
        <strain evidence="1 2">NRS-52</strain>
    </source>
</reference>
<evidence type="ECO:0000313" key="1">
    <source>
        <dbReference type="EMBL" id="MED5016168.1"/>
    </source>
</evidence>
<proteinExistence type="predicted"/>
<comment type="caution">
    <text evidence="1">The sequence shown here is derived from an EMBL/GenBank/DDBJ whole genome shotgun (WGS) entry which is preliminary data.</text>
</comment>
<keyword evidence="2" id="KW-1185">Reference proteome</keyword>